<reference evidence="8" key="1">
    <citation type="journal article" date="2019" name="Int. J. Syst. Evol. Microbiol.">
        <title>The Global Catalogue of Microorganisms (GCM) 10K type strain sequencing project: providing services to taxonomists for standard genome sequencing and annotation.</title>
        <authorList>
            <consortium name="The Broad Institute Genomics Platform"/>
            <consortium name="The Broad Institute Genome Sequencing Center for Infectious Disease"/>
            <person name="Wu L."/>
            <person name="Ma J."/>
        </authorList>
    </citation>
    <scope>NUCLEOTIDE SEQUENCE [LARGE SCALE GENOMIC DNA]</scope>
    <source>
        <strain evidence="8">CCM 8749</strain>
    </source>
</reference>
<dbReference type="RefSeq" id="WP_379891354.1">
    <property type="nucleotide sequence ID" value="NZ_CBCSCT010000008.1"/>
</dbReference>
<evidence type="ECO:0000256" key="3">
    <source>
        <dbReference type="ARBA" id="ARBA00022692"/>
    </source>
</evidence>
<dbReference type="PANTHER" id="PTHR35791">
    <property type="entry name" value="UPF0754 MEMBRANE PROTEIN YHEB"/>
    <property type="match status" value="1"/>
</dbReference>
<dbReference type="PANTHER" id="PTHR35791:SF1">
    <property type="entry name" value="UPF0754 MEMBRANE PROTEIN YHEB"/>
    <property type="match status" value="1"/>
</dbReference>
<evidence type="ECO:0000256" key="4">
    <source>
        <dbReference type="ARBA" id="ARBA00022989"/>
    </source>
</evidence>
<evidence type="ECO:0000313" key="7">
    <source>
        <dbReference type="EMBL" id="MFC5984964.1"/>
    </source>
</evidence>
<evidence type="ECO:0000256" key="1">
    <source>
        <dbReference type="ARBA" id="ARBA00004308"/>
    </source>
</evidence>
<keyword evidence="3 6" id="KW-0812">Transmembrane</keyword>
<dbReference type="Pfam" id="PF04286">
    <property type="entry name" value="DUF445"/>
    <property type="match status" value="1"/>
</dbReference>
<feature type="transmembrane region" description="Helical" evidence="6">
    <location>
        <begin position="371"/>
        <end position="394"/>
    </location>
</feature>
<comment type="subcellular location">
    <subcellularLocation>
        <location evidence="1">Endomembrane system</location>
    </subcellularLocation>
</comment>
<gene>
    <name evidence="7" type="ORF">ACFPXP_00385</name>
</gene>
<keyword evidence="5 6" id="KW-0472">Membrane</keyword>
<evidence type="ECO:0000313" key="8">
    <source>
        <dbReference type="Proteomes" id="UP001596250"/>
    </source>
</evidence>
<evidence type="ECO:0000256" key="2">
    <source>
        <dbReference type="ARBA" id="ARBA00008053"/>
    </source>
</evidence>
<dbReference type="InterPro" id="IPR007383">
    <property type="entry name" value="DUF445"/>
</dbReference>
<keyword evidence="4 6" id="KW-1133">Transmembrane helix</keyword>
<comment type="similarity">
    <text evidence="2">Belongs to the UPF0754 family.</text>
</comment>
<proteinExistence type="inferred from homology"/>
<comment type="caution">
    <text evidence="7">The sequence shown here is derived from an EMBL/GenBank/DDBJ whole genome shotgun (WGS) entry which is preliminary data.</text>
</comment>
<dbReference type="EMBL" id="JBHSQV010000002">
    <property type="protein sequence ID" value="MFC5984964.1"/>
    <property type="molecule type" value="Genomic_DNA"/>
</dbReference>
<dbReference type="Proteomes" id="UP001596250">
    <property type="component" value="Unassembled WGS sequence"/>
</dbReference>
<evidence type="ECO:0000256" key="5">
    <source>
        <dbReference type="ARBA" id="ARBA00023136"/>
    </source>
</evidence>
<evidence type="ECO:0000256" key="6">
    <source>
        <dbReference type="SAM" id="Phobius"/>
    </source>
</evidence>
<keyword evidence="8" id="KW-1185">Reference proteome</keyword>
<protein>
    <submittedName>
        <fullName evidence="7">DUF445 family protein</fullName>
    </submittedName>
</protein>
<accession>A0ABW1IHT0</accession>
<feature type="transmembrane region" description="Helical" evidence="6">
    <location>
        <begin position="12"/>
        <end position="33"/>
    </location>
</feature>
<organism evidence="7 8">
    <name type="scientific">Marinicrinis lubricantis</name>
    <dbReference type="NCBI Taxonomy" id="2086470"/>
    <lineage>
        <taxon>Bacteria</taxon>
        <taxon>Bacillati</taxon>
        <taxon>Bacillota</taxon>
        <taxon>Bacilli</taxon>
        <taxon>Bacillales</taxon>
        <taxon>Paenibacillaceae</taxon>
    </lineage>
</organism>
<name>A0ABW1IHT0_9BACL</name>
<sequence length="395" mass="45340">MARTEGMMSYFWIIIISMAIAAAIGGFTNYLAIRMLFRPRKPIYLWGKKLPFTPGLIPKRKEEIAQALGHVVGDYLVTSSGIRDLTREPEFRGKISAKLDEIAARTAKSPLTVREWCGQFWTEEQIRMVERSIALLLAKGIDRIEERVLHQGKLTEAVIKDWIPEQMLEMKDEWASKLAVKLSEALKTELASPKGDFLFRQMTSRILEQSGGFLGALAGMFMDAERISAKIRQSVVDQLNAPDIQFMMKNFILKQMDRLSEMQIRELFQHPAAEQISHALSEKAKAWIETNGWVERWFDTPIHTMAEPVYETFKSYIPRLVERLLDMLSEKTDVLISALELPKLVSKEVRKFPVERLEYILLELSGKEFRAITWLGAVLGGVIGLLQSLLFMFWR</sequence>